<dbReference type="SMART" id="SM00642">
    <property type="entry name" value="Aamy"/>
    <property type="match status" value="1"/>
</dbReference>
<keyword evidence="2" id="KW-0378">Hydrolase</keyword>
<dbReference type="CDD" id="cd11326">
    <property type="entry name" value="AmyAc_Glg_debranch"/>
    <property type="match status" value="1"/>
</dbReference>
<accession>I4C127</accession>
<evidence type="ECO:0000256" key="1">
    <source>
        <dbReference type="ARBA" id="ARBA00008061"/>
    </source>
</evidence>
<feature type="domain" description="Glycosyl hydrolase family 13 catalytic" evidence="4">
    <location>
        <begin position="176"/>
        <end position="585"/>
    </location>
</feature>
<comment type="similarity">
    <text evidence="1">Belongs to the glycosyl hydrolase 13 family.</text>
</comment>
<dbReference type="GO" id="GO:0004135">
    <property type="term" value="F:amylo-alpha-1,6-glucosidase activity"/>
    <property type="evidence" value="ECO:0007669"/>
    <property type="project" value="InterPro"/>
</dbReference>
<proteinExistence type="inferred from homology"/>
<dbReference type="InterPro" id="IPR013783">
    <property type="entry name" value="Ig-like_fold"/>
</dbReference>
<dbReference type="NCBIfam" id="TIGR02100">
    <property type="entry name" value="glgX_debranch"/>
    <property type="match status" value="1"/>
</dbReference>
<reference evidence="6" key="1">
    <citation type="submission" date="2012-06" db="EMBL/GenBank/DDBJ databases">
        <title>Complete sequence of chromosome of Desulfomonile tiedjei DSM 6799.</title>
        <authorList>
            <person name="Lucas S."/>
            <person name="Copeland A."/>
            <person name="Lapidus A."/>
            <person name="Glavina del Rio T."/>
            <person name="Dalin E."/>
            <person name="Tice H."/>
            <person name="Bruce D."/>
            <person name="Goodwin L."/>
            <person name="Pitluck S."/>
            <person name="Peters L."/>
            <person name="Ovchinnikova G."/>
            <person name="Zeytun A."/>
            <person name="Lu M."/>
            <person name="Kyrpides N."/>
            <person name="Mavromatis K."/>
            <person name="Ivanova N."/>
            <person name="Brettin T."/>
            <person name="Detter J.C."/>
            <person name="Han C."/>
            <person name="Larimer F."/>
            <person name="Land M."/>
            <person name="Hauser L."/>
            <person name="Markowitz V."/>
            <person name="Cheng J.-F."/>
            <person name="Hugenholtz P."/>
            <person name="Woyke T."/>
            <person name="Wu D."/>
            <person name="Spring S."/>
            <person name="Schroeder M."/>
            <person name="Brambilla E."/>
            <person name="Klenk H.-P."/>
            <person name="Eisen J.A."/>
        </authorList>
    </citation>
    <scope>NUCLEOTIDE SEQUENCE [LARGE SCALE GENOMIC DNA]</scope>
    <source>
        <strain evidence="6">ATCC 49306 / DSM 6799 / DCB-1</strain>
    </source>
</reference>
<dbReference type="GO" id="GO:0005980">
    <property type="term" value="P:glycogen catabolic process"/>
    <property type="evidence" value="ECO:0007669"/>
    <property type="project" value="InterPro"/>
</dbReference>
<dbReference type="Pfam" id="PF02922">
    <property type="entry name" value="CBM_48"/>
    <property type="match status" value="1"/>
</dbReference>
<keyword evidence="3" id="KW-0326">Glycosidase</keyword>
<evidence type="ECO:0000259" key="4">
    <source>
        <dbReference type="SMART" id="SM00642"/>
    </source>
</evidence>
<gene>
    <name evidence="5" type="ordered locus">Desti_0535</name>
</gene>
<dbReference type="InterPro" id="IPR006047">
    <property type="entry name" value="GH13_cat_dom"/>
</dbReference>
<dbReference type="InterPro" id="IPR017853">
    <property type="entry name" value="GH"/>
</dbReference>
<dbReference type="InterPro" id="IPR044505">
    <property type="entry name" value="GlgX_Isoamylase_N_E_set"/>
</dbReference>
<sequence>MRIFLQNLHNHLMNVSDKENRVYRTKPGSRYPTGATFSIEGTNFSVFSRRAESAELLLYDSPDGSKPFQIIKLDPGTNRTYFFWHVFVEKLPENTYYTWRMDGPSDTAQSGCRFDGSVELVDPWAVAVSDCLWDRRKAKAKDPTARPIRAAVVSNSYDWEDDSPLVKPVEDTIIYEMHVGGFTRHPSSNVKYPGTFLGIIEKIPYLKDLGITHVELMPVMAFDPQDLPDCAFELGLRNFWGYSTHSFFSPHPGYCVSPENGVTEFRDMVKALHKADIGIILDVVLNHTAEGGADGPTINFKGFSNESFYHLDPRDRSVYLDFTGCGNTLNCNHPLVSIFILQCLEYWVRKMHVDGFRFDLASVLTRGVDGTPMEHAPVVWSIEFSEILAEIPIIAEAWDAGGLYQVGAFPGFRWAEWNGKYRDVIRRFIKGDKGIIGDVATRLSGSSDLYAASGRLPINSTNFVTCHDGFTLADLVSYNRKHNIENCEDNRDGTDHNLSWNCGHEGPTDDPQIQLLRLRQVKNFITVLMLSQGIPMLLSGDEVLRSQHGNNNAYCQDNPTSWFDWSLVEKNKDMLRFVTMMIAFRNRHPSLKRVRFLTGTKCASARIPDIVWHGTGLNEPEWGNFDSRALGFTLAGLKDGEEDLHVMLNMSDEPLRMGILPLSGLTWYRAVDTWRRSPEEVAEPNDQHSVKSEYYIVQPHSIVVLESRSTSRNV</sequence>
<dbReference type="InterPro" id="IPR011837">
    <property type="entry name" value="Glycogen_debranch_GlgX"/>
</dbReference>
<evidence type="ECO:0000313" key="5">
    <source>
        <dbReference type="EMBL" id="AFM23268.1"/>
    </source>
</evidence>
<dbReference type="AlphaFoldDB" id="I4C127"/>
<keyword evidence="6" id="KW-1185">Reference proteome</keyword>
<dbReference type="EMBL" id="CP003360">
    <property type="protein sequence ID" value="AFM23268.1"/>
    <property type="molecule type" value="Genomic_DNA"/>
</dbReference>
<dbReference type="HOGENOM" id="CLU_011725_1_1_7"/>
<dbReference type="eggNOG" id="COG1523">
    <property type="taxonomic scope" value="Bacteria"/>
</dbReference>
<dbReference type="STRING" id="706587.Desti_0535"/>
<dbReference type="Gene3D" id="2.60.40.10">
    <property type="entry name" value="Immunoglobulins"/>
    <property type="match status" value="1"/>
</dbReference>
<dbReference type="PATRIC" id="fig|706587.4.peg.609"/>
<dbReference type="InterPro" id="IPR014756">
    <property type="entry name" value="Ig_E-set"/>
</dbReference>
<evidence type="ECO:0000313" key="6">
    <source>
        <dbReference type="Proteomes" id="UP000006055"/>
    </source>
</evidence>
<dbReference type="InterPro" id="IPR013780">
    <property type="entry name" value="Glyco_hydro_b"/>
</dbReference>
<dbReference type="InterPro" id="IPR004193">
    <property type="entry name" value="Glyco_hydro_13_N"/>
</dbReference>
<dbReference type="SUPFAM" id="SSF51445">
    <property type="entry name" value="(Trans)glycosidases"/>
    <property type="match status" value="1"/>
</dbReference>
<name>I4C127_DESTA</name>
<evidence type="ECO:0000256" key="2">
    <source>
        <dbReference type="ARBA" id="ARBA00022801"/>
    </source>
</evidence>
<dbReference type="SUPFAM" id="SSF51011">
    <property type="entry name" value="Glycosyl hydrolase domain"/>
    <property type="match status" value="1"/>
</dbReference>
<dbReference type="Gene3D" id="3.20.20.80">
    <property type="entry name" value="Glycosidases"/>
    <property type="match status" value="1"/>
</dbReference>
<dbReference type="SUPFAM" id="SSF81296">
    <property type="entry name" value="E set domains"/>
    <property type="match status" value="1"/>
</dbReference>
<dbReference type="CDD" id="cd02856">
    <property type="entry name" value="E_set_GDE_Isoamylase_N"/>
    <property type="match status" value="1"/>
</dbReference>
<dbReference type="Pfam" id="PF00128">
    <property type="entry name" value="Alpha-amylase"/>
    <property type="match status" value="1"/>
</dbReference>
<dbReference type="Gene3D" id="2.60.40.1180">
    <property type="entry name" value="Golgi alpha-mannosidase II"/>
    <property type="match status" value="1"/>
</dbReference>
<dbReference type="PANTHER" id="PTHR43002">
    <property type="entry name" value="GLYCOGEN DEBRANCHING ENZYME"/>
    <property type="match status" value="1"/>
</dbReference>
<evidence type="ECO:0000256" key="3">
    <source>
        <dbReference type="ARBA" id="ARBA00023295"/>
    </source>
</evidence>
<organism evidence="5 6">
    <name type="scientific">Desulfomonile tiedjei (strain ATCC 49306 / DSM 6799 / DCB-1)</name>
    <dbReference type="NCBI Taxonomy" id="706587"/>
    <lineage>
        <taxon>Bacteria</taxon>
        <taxon>Pseudomonadati</taxon>
        <taxon>Thermodesulfobacteriota</taxon>
        <taxon>Desulfomonilia</taxon>
        <taxon>Desulfomonilales</taxon>
        <taxon>Desulfomonilaceae</taxon>
        <taxon>Desulfomonile</taxon>
    </lineage>
</organism>
<protein>
    <submittedName>
        <fullName evidence="5">Glycogen debranching enzyme GlgX</fullName>
    </submittedName>
</protein>
<dbReference type="KEGG" id="dti:Desti_0535"/>
<dbReference type="Proteomes" id="UP000006055">
    <property type="component" value="Chromosome"/>
</dbReference>